<protein>
    <recommendedName>
        <fullName evidence="3">B box-type domain-containing protein</fullName>
    </recommendedName>
</protein>
<dbReference type="GO" id="GO:0008270">
    <property type="term" value="F:zinc ion binding"/>
    <property type="evidence" value="ECO:0007669"/>
    <property type="project" value="UniProtKB-KW"/>
</dbReference>
<keyword evidence="1" id="KW-0479">Metal-binding</keyword>
<evidence type="ECO:0000256" key="2">
    <source>
        <dbReference type="SAM" id="MobiDB-lite"/>
    </source>
</evidence>
<name>A0A8T1NZ96_CARIL</name>
<feature type="compositionally biased region" description="Basic and acidic residues" evidence="2">
    <location>
        <begin position="44"/>
        <end position="79"/>
    </location>
</feature>
<feature type="compositionally biased region" description="Low complexity" evidence="2">
    <location>
        <begin position="277"/>
        <end position="293"/>
    </location>
</feature>
<feature type="compositionally biased region" description="Basic and acidic residues" evidence="2">
    <location>
        <begin position="266"/>
        <end position="276"/>
    </location>
</feature>
<dbReference type="EMBL" id="CM031820">
    <property type="protein sequence ID" value="KAG6634273.1"/>
    <property type="molecule type" value="Genomic_DNA"/>
</dbReference>
<dbReference type="InterPro" id="IPR006734">
    <property type="entry name" value="PLATZ"/>
</dbReference>
<accession>A0A8T1NZ96</accession>
<evidence type="ECO:0000313" key="4">
    <source>
        <dbReference type="EMBL" id="KAG6634273.1"/>
    </source>
</evidence>
<feature type="region of interest" description="Disordered" evidence="2">
    <location>
        <begin position="266"/>
        <end position="293"/>
    </location>
</feature>
<dbReference type="Pfam" id="PF04640">
    <property type="entry name" value="PLATZ"/>
    <property type="match status" value="1"/>
</dbReference>
<dbReference type="PANTHER" id="PTHR31065">
    <property type="entry name" value="PLATZ TRANSCRIPTION FACTOR FAMILY PROTEIN"/>
    <property type="match status" value="1"/>
</dbReference>
<gene>
    <name evidence="4" type="ORF">CIPAW_12G107200</name>
</gene>
<evidence type="ECO:0000256" key="1">
    <source>
        <dbReference type="PROSITE-ProRule" id="PRU00024"/>
    </source>
</evidence>
<keyword evidence="5" id="KW-1185">Reference proteome</keyword>
<evidence type="ECO:0000259" key="3">
    <source>
        <dbReference type="PROSITE" id="PS50119"/>
    </source>
</evidence>
<dbReference type="InterPro" id="IPR000315">
    <property type="entry name" value="Znf_B-box"/>
</dbReference>
<evidence type="ECO:0000313" key="5">
    <source>
        <dbReference type="Proteomes" id="UP000811609"/>
    </source>
</evidence>
<reference evidence="4" key="1">
    <citation type="submission" date="2020-12" db="EMBL/GenBank/DDBJ databases">
        <title>WGS assembly of Carya illinoinensis cv. Pawnee.</title>
        <authorList>
            <person name="Platts A."/>
            <person name="Shu S."/>
            <person name="Wright S."/>
            <person name="Barry K."/>
            <person name="Edger P."/>
            <person name="Pires J.C."/>
            <person name="Schmutz J."/>
        </authorList>
    </citation>
    <scope>NUCLEOTIDE SEQUENCE</scope>
    <source>
        <tissue evidence="4">Leaf</tissue>
    </source>
</reference>
<organism evidence="4 5">
    <name type="scientific">Carya illinoinensis</name>
    <name type="common">Pecan</name>
    <dbReference type="NCBI Taxonomy" id="32201"/>
    <lineage>
        <taxon>Eukaryota</taxon>
        <taxon>Viridiplantae</taxon>
        <taxon>Streptophyta</taxon>
        <taxon>Embryophyta</taxon>
        <taxon>Tracheophyta</taxon>
        <taxon>Spermatophyta</taxon>
        <taxon>Magnoliopsida</taxon>
        <taxon>eudicotyledons</taxon>
        <taxon>Gunneridae</taxon>
        <taxon>Pentapetalae</taxon>
        <taxon>rosids</taxon>
        <taxon>fabids</taxon>
        <taxon>Fagales</taxon>
        <taxon>Juglandaceae</taxon>
        <taxon>Carya</taxon>
    </lineage>
</organism>
<keyword evidence="1" id="KW-0862">Zinc</keyword>
<dbReference type="PANTHER" id="PTHR31065:SF52">
    <property type="entry name" value="B BOX-TYPE DOMAIN-CONTAINING PROTEIN"/>
    <property type="match status" value="1"/>
</dbReference>
<keyword evidence="1" id="KW-0863">Zinc-finger</keyword>
<comment type="caution">
    <text evidence="4">The sequence shown here is derived from an EMBL/GenBank/DDBJ whole genome shotgun (WGS) entry which is preliminary data.</text>
</comment>
<feature type="region of interest" description="Disordered" evidence="2">
    <location>
        <begin position="313"/>
        <end position="345"/>
    </location>
</feature>
<feature type="domain" description="B box-type" evidence="3">
    <location>
        <begin position="115"/>
        <end position="153"/>
    </location>
</feature>
<dbReference type="PROSITE" id="PS50119">
    <property type="entry name" value="ZF_BBOX"/>
    <property type="match status" value="1"/>
</dbReference>
<dbReference type="Proteomes" id="UP000811609">
    <property type="component" value="Chromosome 12"/>
</dbReference>
<proteinExistence type="predicted"/>
<dbReference type="AlphaFoldDB" id="A0A8T1NZ96"/>
<feature type="region of interest" description="Disordered" evidence="2">
    <location>
        <begin position="42"/>
        <end position="79"/>
    </location>
</feature>
<sequence length="345" mass="38981">MILPIITTIVCYLHVKRLRLAIKWQYCNFFLHFLVRQVASGGAGEKESGGEVEKVKEEQEGKRKGFVGEENDNKRSGRGNETHHFTLTVSLIHAGVSSIPHWLEFLLREKFFYPCVIHEFAKKNEKNIFCLDCCTSICPHCMLSHSPHRLLQIRRYVYNSVIRLSDAQQLMNCSLVQSYTTNSAKVVFLNPRPILSHPIRGSGKFCITCDRRLQDPYSFCSVSCKVHHQQVVTNGENCHEFALIALPEYRARSECVSEIEEHGQMTHDSALEEEARSTSASSSSSSGGVSAASCKTVACRELVKKKRCNLKSVHQDSDRPRCSPSKEISVALNRRKGVPRRSPLN</sequence>